<dbReference type="STRING" id="45235.A0A2K3QMQ4"/>
<organism evidence="2 3">
    <name type="scientific">Tolypocladium capitatum</name>
    <dbReference type="NCBI Taxonomy" id="45235"/>
    <lineage>
        <taxon>Eukaryota</taxon>
        <taxon>Fungi</taxon>
        <taxon>Dikarya</taxon>
        <taxon>Ascomycota</taxon>
        <taxon>Pezizomycotina</taxon>
        <taxon>Sordariomycetes</taxon>
        <taxon>Hypocreomycetidae</taxon>
        <taxon>Hypocreales</taxon>
        <taxon>Ophiocordycipitaceae</taxon>
        <taxon>Tolypocladium</taxon>
    </lineage>
</organism>
<dbReference type="EMBL" id="NRSZ01000204">
    <property type="protein sequence ID" value="PNY28813.1"/>
    <property type="molecule type" value="Genomic_DNA"/>
</dbReference>
<evidence type="ECO:0000313" key="3">
    <source>
        <dbReference type="Proteomes" id="UP000236621"/>
    </source>
</evidence>
<reference evidence="2 3" key="1">
    <citation type="submission" date="2017-08" db="EMBL/GenBank/DDBJ databases">
        <title>Harnessing the power of phylogenomics to disentangle the directionality and signatures of interkingdom host jumping in the parasitic fungal genus Tolypocladium.</title>
        <authorList>
            <person name="Quandt C.A."/>
            <person name="Patterson W."/>
            <person name="Spatafora J.W."/>
        </authorList>
    </citation>
    <scope>NUCLEOTIDE SEQUENCE [LARGE SCALE GENOMIC DNA]</scope>
    <source>
        <strain evidence="2 3">CBS 113982</strain>
    </source>
</reference>
<dbReference type="OrthoDB" id="3903189at2759"/>
<gene>
    <name evidence="2" type="ORF">TCAP_01259</name>
</gene>
<sequence length="51" mass="5679">MPLEEAAALALEGVNQAVYGSIMTFVLDVFTKATWTVKACLLLFYVRLTIR</sequence>
<dbReference type="Proteomes" id="UP000236621">
    <property type="component" value="Unassembled WGS sequence"/>
</dbReference>
<name>A0A2K3QMQ4_9HYPO</name>
<feature type="transmembrane region" description="Helical" evidence="1">
    <location>
        <begin position="33"/>
        <end position="50"/>
    </location>
</feature>
<evidence type="ECO:0000313" key="2">
    <source>
        <dbReference type="EMBL" id="PNY28813.1"/>
    </source>
</evidence>
<accession>A0A2K3QMQ4</accession>
<protein>
    <submittedName>
        <fullName evidence="2">Uncharacterized protein</fullName>
    </submittedName>
</protein>
<keyword evidence="1" id="KW-1133">Transmembrane helix</keyword>
<keyword evidence="1" id="KW-0812">Transmembrane</keyword>
<comment type="caution">
    <text evidence="2">The sequence shown here is derived from an EMBL/GenBank/DDBJ whole genome shotgun (WGS) entry which is preliminary data.</text>
</comment>
<dbReference type="AlphaFoldDB" id="A0A2K3QMQ4"/>
<proteinExistence type="predicted"/>
<evidence type="ECO:0000256" key="1">
    <source>
        <dbReference type="SAM" id="Phobius"/>
    </source>
</evidence>
<keyword evidence="3" id="KW-1185">Reference proteome</keyword>
<keyword evidence="1" id="KW-0472">Membrane</keyword>